<proteinExistence type="predicted"/>
<feature type="transmembrane region" description="Helical" evidence="1">
    <location>
        <begin position="389"/>
        <end position="407"/>
    </location>
</feature>
<comment type="caution">
    <text evidence="2">The sequence shown here is derived from an EMBL/GenBank/DDBJ whole genome shotgun (WGS) entry which is preliminary data.</text>
</comment>
<dbReference type="Pfam" id="PF12412">
    <property type="entry name" value="DUF3667"/>
    <property type="match status" value="1"/>
</dbReference>
<dbReference type="RefSeq" id="WP_118400181.1">
    <property type="nucleotide sequence ID" value="NZ_CABJGD010000009.1"/>
</dbReference>
<sequence>MKNTEETKRSFSFSVEWGKLRERGKARKRRMLRQIELMRLRRIRQQNVPQYTYCKNCGTKLEGMYCYQCGQYALDPRQPFWKYFKQYFENVYQYDSKMWRTLWLMFTRPGLLTCEFNAGKINSYMHPFRLYMCVSVVFFTVIFMLTSELVNFKMSQQGNPELSASLVERLKKPQAAEADTVVYAYHGRELLDLLASSGIQEPEHLVKIISFSDRRNALSLIHMPRILFDACRYHPVEIDESDLEDIQGFHELGTEGQQWMGEKKDVLQMALAFRLDSLGNALTPVYEWGEQDRNDVTYLRSQSFTNGLIGGLSKWTPFYMMFLLPLFAFLLKLFFGKKRIPYMCHFVHAIHLNTVLLLALFVLLIPYLASGPYSAFHKAFDSALLPVSLVFLAGLFIYLSVSFHTVYREGWGKTLIKNLLFSGIFTLLALVIATVMLTWVLYGSMEDSGIL</sequence>
<protein>
    <submittedName>
        <fullName evidence="2">DUF3667 domain-containing protein</fullName>
    </submittedName>
</protein>
<dbReference type="EMBL" id="QSFT01000009">
    <property type="protein sequence ID" value="RHA76672.1"/>
    <property type="molecule type" value="Genomic_DNA"/>
</dbReference>
<evidence type="ECO:0000313" key="3">
    <source>
        <dbReference type="Proteomes" id="UP000283855"/>
    </source>
</evidence>
<reference evidence="2 3" key="1">
    <citation type="submission" date="2018-08" db="EMBL/GenBank/DDBJ databases">
        <title>A genome reference for cultivated species of the human gut microbiota.</title>
        <authorList>
            <person name="Zou Y."/>
            <person name="Xue W."/>
            <person name="Luo G."/>
        </authorList>
    </citation>
    <scope>NUCLEOTIDE SEQUENCE [LARGE SCALE GENOMIC DNA]</scope>
    <source>
        <strain evidence="2 3">AM42-38</strain>
    </source>
</reference>
<evidence type="ECO:0000256" key="1">
    <source>
        <dbReference type="SAM" id="Phobius"/>
    </source>
</evidence>
<dbReference type="Proteomes" id="UP000283855">
    <property type="component" value="Unassembled WGS sequence"/>
</dbReference>
<dbReference type="InterPro" id="IPR022134">
    <property type="entry name" value="DUF3667"/>
</dbReference>
<keyword evidence="1" id="KW-1133">Transmembrane helix</keyword>
<feature type="transmembrane region" description="Helical" evidence="1">
    <location>
        <begin position="347"/>
        <end position="369"/>
    </location>
</feature>
<feature type="transmembrane region" description="Helical" evidence="1">
    <location>
        <begin position="128"/>
        <end position="146"/>
    </location>
</feature>
<gene>
    <name evidence="2" type="ORF">DW921_05675</name>
</gene>
<evidence type="ECO:0000313" key="2">
    <source>
        <dbReference type="EMBL" id="RHA76672.1"/>
    </source>
</evidence>
<feature type="transmembrane region" description="Helical" evidence="1">
    <location>
        <begin position="318"/>
        <end position="335"/>
    </location>
</feature>
<name>A0A413T1A5_9BACT</name>
<keyword evidence="1" id="KW-0472">Membrane</keyword>
<keyword evidence="1" id="KW-0812">Transmembrane</keyword>
<accession>A0A413T1A5</accession>
<feature type="transmembrane region" description="Helical" evidence="1">
    <location>
        <begin position="419"/>
        <end position="442"/>
    </location>
</feature>
<dbReference type="AlphaFoldDB" id="A0A413T1A5"/>
<organism evidence="2 3">
    <name type="scientific">Phocaeicola coprophilus</name>
    <dbReference type="NCBI Taxonomy" id="387090"/>
    <lineage>
        <taxon>Bacteria</taxon>
        <taxon>Pseudomonadati</taxon>
        <taxon>Bacteroidota</taxon>
        <taxon>Bacteroidia</taxon>
        <taxon>Bacteroidales</taxon>
        <taxon>Bacteroidaceae</taxon>
        <taxon>Phocaeicola</taxon>
    </lineage>
</organism>